<organism evidence="1 2">
    <name type="scientific">Artemia franciscana</name>
    <name type="common">Brine shrimp</name>
    <name type="synonym">Artemia sanfranciscana</name>
    <dbReference type="NCBI Taxonomy" id="6661"/>
    <lineage>
        <taxon>Eukaryota</taxon>
        <taxon>Metazoa</taxon>
        <taxon>Ecdysozoa</taxon>
        <taxon>Arthropoda</taxon>
        <taxon>Crustacea</taxon>
        <taxon>Branchiopoda</taxon>
        <taxon>Anostraca</taxon>
        <taxon>Artemiidae</taxon>
        <taxon>Artemia</taxon>
    </lineage>
</organism>
<sequence>MEISYKKTKAVLRAAKQSLYEKCAPSQPNVKSCSAGAAIDEILEKFKDCDASSVRMPVYVIIHPAEVPLVPATTYSVIAEDIRMIKHSLVVVAENMESWYFPPLKVPSDLSSNKSDYVVVLKNFPPKCDCSLNGKIALDTFSKKGAIHEVFPSKDKLRVYQRTTEAAQKFCDEAAELFQPSTRAKIIQNA</sequence>
<name>A0AA88LME7_ARTSF</name>
<evidence type="ECO:0000313" key="1">
    <source>
        <dbReference type="EMBL" id="KAK2727800.1"/>
    </source>
</evidence>
<protein>
    <submittedName>
        <fullName evidence="1">Uncharacterized protein</fullName>
    </submittedName>
</protein>
<evidence type="ECO:0000313" key="2">
    <source>
        <dbReference type="Proteomes" id="UP001187531"/>
    </source>
</evidence>
<dbReference type="Proteomes" id="UP001187531">
    <property type="component" value="Unassembled WGS sequence"/>
</dbReference>
<accession>A0AA88LME7</accession>
<comment type="caution">
    <text evidence="1">The sequence shown here is derived from an EMBL/GenBank/DDBJ whole genome shotgun (WGS) entry which is preliminary data.</text>
</comment>
<proteinExistence type="predicted"/>
<reference evidence="1" key="1">
    <citation type="submission" date="2023-07" db="EMBL/GenBank/DDBJ databases">
        <title>Chromosome-level genome assembly of Artemia franciscana.</title>
        <authorList>
            <person name="Jo E."/>
        </authorList>
    </citation>
    <scope>NUCLEOTIDE SEQUENCE</scope>
    <source>
        <tissue evidence="1">Whole body</tissue>
    </source>
</reference>
<dbReference type="EMBL" id="JAVRJZ010000001">
    <property type="protein sequence ID" value="KAK2727800.1"/>
    <property type="molecule type" value="Genomic_DNA"/>
</dbReference>
<gene>
    <name evidence="1" type="ORF">QYM36_008327</name>
</gene>
<keyword evidence="2" id="KW-1185">Reference proteome</keyword>
<dbReference type="AlphaFoldDB" id="A0AA88LME7"/>